<dbReference type="PANTHER" id="PTHR12732">
    <property type="entry name" value="UNCHARACTERIZED PROTEASOME COMPONENT REGION PCI-CONTAINING"/>
    <property type="match status" value="1"/>
</dbReference>
<evidence type="ECO:0000313" key="1">
    <source>
        <dbReference type="EMBL" id="KAJ1926165.1"/>
    </source>
</evidence>
<evidence type="ECO:0008006" key="3">
    <source>
        <dbReference type="Google" id="ProtNLM"/>
    </source>
</evidence>
<dbReference type="GO" id="GO:0016973">
    <property type="term" value="P:poly(A)+ mRNA export from nucleus"/>
    <property type="evidence" value="ECO:0007669"/>
    <property type="project" value="TreeGrafter"/>
</dbReference>
<dbReference type="InterPro" id="IPR045114">
    <property type="entry name" value="Csn12-like"/>
</dbReference>
<dbReference type="PANTHER" id="PTHR12732:SF8">
    <property type="entry name" value="NUCLEAR MRNA EXPORT PROTEIN THP1"/>
    <property type="match status" value="1"/>
</dbReference>
<dbReference type="SMART" id="SM00753">
    <property type="entry name" value="PAM"/>
    <property type="match status" value="1"/>
</dbReference>
<reference evidence="1" key="1">
    <citation type="submission" date="2022-07" db="EMBL/GenBank/DDBJ databases">
        <title>Phylogenomic reconstructions and comparative analyses of Kickxellomycotina fungi.</title>
        <authorList>
            <person name="Reynolds N.K."/>
            <person name="Stajich J.E."/>
            <person name="Barry K."/>
            <person name="Grigoriev I.V."/>
            <person name="Crous P."/>
            <person name="Smith M.E."/>
        </authorList>
    </citation>
    <scope>NUCLEOTIDE SEQUENCE</scope>
    <source>
        <strain evidence="1">RSA 861</strain>
    </source>
</reference>
<accession>A0A9W8A958</accession>
<sequence>MANSEVAQLAYGDLQVFLTEFGVAVRQRDTNRLLNMLCTEAEWCDGLAVVPADLPRYPLFKASPHNTNLQQLSESAIDERPYRKLALVYARYLMDVALPPDGTTGRTELTFSRPMDLLNQLYTLFKAPDGVWLTPVIQKWATLTVKAALRLDRAAHHPGHYPHANAVAQILSRLVRLATGSEATLGNTRLRATLQLANLTFRTYFFVRAQRLCQAIINNISKAEVNPRNFPMNQFVTYKYYLGRYYLFKHHMSWARTELLEAMATCTQRPSAEPNRWRIFFHLTVASLATGWLPSSSLLRRYSAFVPLFSPLIRAYRNGQVAQFMRLCDQASDLLLPSGTHYLLRERCLIIIYRNLFRNVFRLRVDTSADKVHFMTFADLAAATRFAAEDPDVDEDEIESLLASLVSQ</sequence>
<dbReference type="GO" id="GO:0003723">
    <property type="term" value="F:RNA binding"/>
    <property type="evidence" value="ECO:0007669"/>
    <property type="project" value="InterPro"/>
</dbReference>
<name>A0A9W8A958_9FUNG</name>
<evidence type="ECO:0000313" key="2">
    <source>
        <dbReference type="Proteomes" id="UP001150569"/>
    </source>
</evidence>
<dbReference type="GO" id="GO:0006368">
    <property type="term" value="P:transcription elongation by RNA polymerase II"/>
    <property type="evidence" value="ECO:0007669"/>
    <property type="project" value="TreeGrafter"/>
</dbReference>
<proteinExistence type="predicted"/>
<dbReference type="EMBL" id="JANBPT010000185">
    <property type="protein sequence ID" value="KAJ1926165.1"/>
    <property type="molecule type" value="Genomic_DNA"/>
</dbReference>
<dbReference type="GO" id="GO:0003690">
    <property type="term" value="F:double-stranded DNA binding"/>
    <property type="evidence" value="ECO:0007669"/>
    <property type="project" value="InterPro"/>
</dbReference>
<dbReference type="GO" id="GO:0000973">
    <property type="term" value="P:post-transcriptional tethering of RNA polymerase II gene DNA at nuclear periphery"/>
    <property type="evidence" value="ECO:0007669"/>
    <property type="project" value="TreeGrafter"/>
</dbReference>
<dbReference type="AlphaFoldDB" id="A0A9W8A958"/>
<dbReference type="Proteomes" id="UP001150569">
    <property type="component" value="Unassembled WGS sequence"/>
</dbReference>
<dbReference type="GO" id="GO:0070390">
    <property type="term" value="C:transcription export complex 2"/>
    <property type="evidence" value="ECO:0007669"/>
    <property type="project" value="TreeGrafter"/>
</dbReference>
<protein>
    <recommendedName>
        <fullName evidence="3">PCI domain-containing protein</fullName>
    </recommendedName>
</protein>
<keyword evidence="2" id="KW-1185">Reference proteome</keyword>
<organism evidence="1 2">
    <name type="scientific">Tieghemiomyces parasiticus</name>
    <dbReference type="NCBI Taxonomy" id="78921"/>
    <lineage>
        <taxon>Eukaryota</taxon>
        <taxon>Fungi</taxon>
        <taxon>Fungi incertae sedis</taxon>
        <taxon>Zoopagomycota</taxon>
        <taxon>Kickxellomycotina</taxon>
        <taxon>Dimargaritomycetes</taxon>
        <taxon>Dimargaritales</taxon>
        <taxon>Dimargaritaceae</taxon>
        <taxon>Tieghemiomyces</taxon>
    </lineage>
</organism>
<gene>
    <name evidence="1" type="ORF">IWQ60_004037</name>
</gene>
<comment type="caution">
    <text evidence="1">The sequence shown here is derived from an EMBL/GenBank/DDBJ whole genome shotgun (WGS) entry which is preliminary data.</text>
</comment>
<dbReference type="OrthoDB" id="5404651at2759"/>